<sequence length="144" mass="14866">MTQVVTPPIRPPAAVRTAFWLAVASTVAGGVSAVLIFFDIDLLSGGHGEKVAYGSAGFALVVLALQLLLALRMRAGAGWARIVLTVLMVVMLLAVPGDVSYLAGHTGSVLGLAELAASCLQGLLALGYLGAAHLRGTGAWFRRR</sequence>
<feature type="transmembrane region" description="Helical" evidence="1">
    <location>
        <begin position="18"/>
        <end position="40"/>
    </location>
</feature>
<keyword evidence="1" id="KW-1133">Transmembrane helix</keyword>
<feature type="transmembrane region" description="Helical" evidence="1">
    <location>
        <begin position="52"/>
        <end position="71"/>
    </location>
</feature>
<feature type="transmembrane region" description="Helical" evidence="1">
    <location>
        <begin position="78"/>
        <end position="95"/>
    </location>
</feature>
<dbReference type="RefSeq" id="WP_344509990.1">
    <property type="nucleotide sequence ID" value="NZ_BAAAQD010000023.1"/>
</dbReference>
<dbReference type="EMBL" id="BAAAQD010000023">
    <property type="protein sequence ID" value="GAA1553458.1"/>
    <property type="molecule type" value="Genomic_DNA"/>
</dbReference>
<evidence type="ECO:0000313" key="3">
    <source>
        <dbReference type="Proteomes" id="UP001501470"/>
    </source>
</evidence>
<reference evidence="2 3" key="1">
    <citation type="journal article" date="2019" name="Int. J. Syst. Evol. Microbiol.">
        <title>The Global Catalogue of Microorganisms (GCM) 10K type strain sequencing project: providing services to taxonomists for standard genome sequencing and annotation.</title>
        <authorList>
            <consortium name="The Broad Institute Genomics Platform"/>
            <consortium name="The Broad Institute Genome Sequencing Center for Infectious Disease"/>
            <person name="Wu L."/>
            <person name="Ma J."/>
        </authorList>
    </citation>
    <scope>NUCLEOTIDE SEQUENCE [LARGE SCALE GENOMIC DNA]</scope>
    <source>
        <strain evidence="2 3">JCM 15933</strain>
    </source>
</reference>
<gene>
    <name evidence="2" type="ORF">GCM10009827_087720</name>
</gene>
<evidence type="ECO:0000313" key="2">
    <source>
        <dbReference type="EMBL" id="GAA1553458.1"/>
    </source>
</evidence>
<name>A0ABN2C720_9ACTN</name>
<feature type="transmembrane region" description="Helical" evidence="1">
    <location>
        <begin position="115"/>
        <end position="134"/>
    </location>
</feature>
<evidence type="ECO:0008006" key="4">
    <source>
        <dbReference type="Google" id="ProtNLM"/>
    </source>
</evidence>
<dbReference type="Proteomes" id="UP001501470">
    <property type="component" value="Unassembled WGS sequence"/>
</dbReference>
<comment type="caution">
    <text evidence="2">The sequence shown here is derived from an EMBL/GenBank/DDBJ whole genome shotgun (WGS) entry which is preliminary data.</text>
</comment>
<keyword evidence="3" id="KW-1185">Reference proteome</keyword>
<protein>
    <recommendedName>
        <fullName evidence="4">Integral membrane protein</fullName>
    </recommendedName>
</protein>
<proteinExistence type="predicted"/>
<accession>A0ABN2C720</accession>
<keyword evidence="1" id="KW-0812">Transmembrane</keyword>
<evidence type="ECO:0000256" key="1">
    <source>
        <dbReference type="SAM" id="Phobius"/>
    </source>
</evidence>
<keyword evidence="1" id="KW-0472">Membrane</keyword>
<organism evidence="2 3">
    <name type="scientific">Dactylosporangium maewongense</name>
    <dbReference type="NCBI Taxonomy" id="634393"/>
    <lineage>
        <taxon>Bacteria</taxon>
        <taxon>Bacillati</taxon>
        <taxon>Actinomycetota</taxon>
        <taxon>Actinomycetes</taxon>
        <taxon>Micromonosporales</taxon>
        <taxon>Micromonosporaceae</taxon>
        <taxon>Dactylosporangium</taxon>
    </lineage>
</organism>